<dbReference type="SUPFAM" id="SSF46689">
    <property type="entry name" value="Homeodomain-like"/>
    <property type="match status" value="1"/>
</dbReference>
<evidence type="ECO:0000256" key="2">
    <source>
        <dbReference type="PROSITE-ProRule" id="PRU00335"/>
    </source>
</evidence>
<keyword evidence="5" id="KW-1185">Reference proteome</keyword>
<evidence type="ECO:0000313" key="5">
    <source>
        <dbReference type="Proteomes" id="UP000664835"/>
    </source>
</evidence>
<dbReference type="Pfam" id="PF00440">
    <property type="entry name" value="TetR_N"/>
    <property type="match status" value="1"/>
</dbReference>
<keyword evidence="1 2" id="KW-0238">DNA-binding</keyword>
<dbReference type="Gene3D" id="1.10.357.10">
    <property type="entry name" value="Tetracycline Repressor, domain 2"/>
    <property type="match status" value="1"/>
</dbReference>
<feature type="DNA-binding region" description="H-T-H motif" evidence="2">
    <location>
        <begin position="26"/>
        <end position="45"/>
    </location>
</feature>
<dbReference type="Proteomes" id="UP000664835">
    <property type="component" value="Unassembled WGS sequence"/>
</dbReference>
<dbReference type="InterPro" id="IPR001647">
    <property type="entry name" value="HTH_TetR"/>
</dbReference>
<dbReference type="EMBL" id="JAGETV010000029">
    <property type="protein sequence ID" value="MBO1928193.1"/>
    <property type="molecule type" value="Genomic_DNA"/>
</dbReference>
<dbReference type="RefSeq" id="WP_208150808.1">
    <property type="nucleotide sequence ID" value="NZ_JAGETV010000029.1"/>
</dbReference>
<feature type="domain" description="HTH tetR-type" evidence="3">
    <location>
        <begin position="3"/>
        <end position="63"/>
    </location>
</feature>
<comment type="caution">
    <text evidence="4">The sequence shown here is derived from an EMBL/GenBank/DDBJ whole genome shotgun (WGS) entry which is preliminary data.</text>
</comment>
<dbReference type="PROSITE" id="PS50977">
    <property type="entry name" value="HTH_TETR_2"/>
    <property type="match status" value="1"/>
</dbReference>
<sequence length="190" mass="22179">MSIHTKNRILEVAIELFNELGFKKTTLTKISEQCGYSRVTLYKYYSNKEELLRDMVGYFAEQRFAEYQQLLQENPENSVWHNIKHLGHLFYVRDPLDIPNDDVYEELLDAAINFAKETLRSIQQQVSREILQQVNKGISEHQLSLHKSGLLADDLAEQLLFSFEGIYSNKDPEHRQAKIEQTVSLFKAVL</sequence>
<gene>
    <name evidence="4" type="ORF">J3998_11460</name>
</gene>
<dbReference type="PANTHER" id="PTHR43479:SF11">
    <property type="entry name" value="ACREF_ENVCD OPERON REPRESSOR-RELATED"/>
    <property type="match status" value="1"/>
</dbReference>
<protein>
    <submittedName>
        <fullName evidence="4">TetR/AcrR family transcriptional regulator</fullName>
    </submittedName>
</protein>
<proteinExistence type="predicted"/>
<evidence type="ECO:0000313" key="4">
    <source>
        <dbReference type="EMBL" id="MBO1928193.1"/>
    </source>
</evidence>
<dbReference type="InterPro" id="IPR009057">
    <property type="entry name" value="Homeodomain-like_sf"/>
</dbReference>
<dbReference type="PRINTS" id="PR00455">
    <property type="entry name" value="HTHTETR"/>
</dbReference>
<evidence type="ECO:0000256" key="1">
    <source>
        <dbReference type="ARBA" id="ARBA00023125"/>
    </source>
</evidence>
<dbReference type="InterPro" id="IPR050624">
    <property type="entry name" value="HTH-type_Tx_Regulator"/>
</dbReference>
<name>A0ABS3Q7Z7_9GAMM</name>
<dbReference type="PANTHER" id="PTHR43479">
    <property type="entry name" value="ACREF/ENVCD OPERON REPRESSOR-RELATED"/>
    <property type="match status" value="1"/>
</dbReference>
<organism evidence="4 5">
    <name type="scientific">Thiomicrorhabdus marina</name>
    <dbReference type="NCBI Taxonomy" id="2818442"/>
    <lineage>
        <taxon>Bacteria</taxon>
        <taxon>Pseudomonadati</taxon>
        <taxon>Pseudomonadota</taxon>
        <taxon>Gammaproteobacteria</taxon>
        <taxon>Thiotrichales</taxon>
        <taxon>Piscirickettsiaceae</taxon>
        <taxon>Thiomicrorhabdus</taxon>
    </lineage>
</organism>
<evidence type="ECO:0000259" key="3">
    <source>
        <dbReference type="PROSITE" id="PS50977"/>
    </source>
</evidence>
<reference evidence="4 5" key="1">
    <citation type="submission" date="2021-03" db="EMBL/GenBank/DDBJ databases">
        <title>Thiomicrorhabdus sp.nov.,novel sulfur-oxidizing bacteria isolated from coastal sediment.</title>
        <authorList>
            <person name="Liu X."/>
        </authorList>
    </citation>
    <scope>NUCLEOTIDE SEQUENCE [LARGE SCALE GENOMIC DNA]</scope>
    <source>
        <strain evidence="4 5">6S2-11</strain>
    </source>
</reference>
<accession>A0ABS3Q7Z7</accession>